<dbReference type="Pfam" id="PF07872">
    <property type="entry name" value="DUF1659"/>
    <property type="match status" value="1"/>
</dbReference>
<gene>
    <name evidence="3" type="ORF">AFK71_08195</name>
</gene>
<dbReference type="AlphaFoldDB" id="A0A0L0QSV7"/>
<reference evidence="4" key="1">
    <citation type="submission" date="2015-07" db="EMBL/GenBank/DDBJ databases">
        <title>Fjat-10053 dsm26.</title>
        <authorList>
            <person name="Liu B."/>
            <person name="Wang J."/>
            <person name="Zhu Y."/>
            <person name="Liu G."/>
            <person name="Chen Q."/>
            <person name="Chen Z."/>
            <person name="Lan J."/>
            <person name="Che J."/>
            <person name="Ge C."/>
            <person name="Shi H."/>
            <person name="Pan Z."/>
            <person name="Liu X."/>
        </authorList>
    </citation>
    <scope>NUCLEOTIDE SEQUENCE [LARGE SCALE GENOMIC DNA]</scope>
    <source>
        <strain evidence="4">DSM 26</strain>
    </source>
</reference>
<dbReference type="Proteomes" id="UP000036780">
    <property type="component" value="Unassembled WGS sequence"/>
</dbReference>
<organism evidence="3 4">
    <name type="scientific">Virgibacillus pantothenticus</name>
    <dbReference type="NCBI Taxonomy" id="1473"/>
    <lineage>
        <taxon>Bacteria</taxon>
        <taxon>Bacillati</taxon>
        <taxon>Bacillota</taxon>
        <taxon>Bacilli</taxon>
        <taxon>Bacillales</taxon>
        <taxon>Bacillaceae</taxon>
        <taxon>Virgibacillus</taxon>
    </lineage>
</organism>
<proteinExistence type="predicted"/>
<evidence type="ECO:0000256" key="1">
    <source>
        <dbReference type="SAM" id="MobiDB-lite"/>
    </source>
</evidence>
<dbReference type="PATRIC" id="fig|1473.5.peg.4686"/>
<feature type="region of interest" description="Disordered" evidence="1">
    <location>
        <begin position="1"/>
        <end position="21"/>
    </location>
</feature>
<dbReference type="EMBL" id="LGTO01000005">
    <property type="protein sequence ID" value="KNE21612.1"/>
    <property type="molecule type" value="Genomic_DNA"/>
</dbReference>
<evidence type="ECO:0000259" key="2">
    <source>
        <dbReference type="Pfam" id="PF07872"/>
    </source>
</evidence>
<dbReference type="InterPro" id="IPR012454">
    <property type="entry name" value="DUF1659"/>
</dbReference>
<dbReference type="OrthoDB" id="48766at2"/>
<dbReference type="GeneID" id="66872615"/>
<keyword evidence="4" id="KW-1185">Reference proteome</keyword>
<name>A0A0L0QSV7_VIRPA</name>
<feature type="compositionally biased region" description="Polar residues" evidence="1">
    <location>
        <begin position="1"/>
        <end position="10"/>
    </location>
</feature>
<evidence type="ECO:0000313" key="4">
    <source>
        <dbReference type="Proteomes" id="UP000036780"/>
    </source>
</evidence>
<dbReference type="RefSeq" id="WP_050351052.1">
    <property type="nucleotide sequence ID" value="NZ_BOSN01000004.1"/>
</dbReference>
<feature type="domain" description="DUF1659" evidence="2">
    <location>
        <begin position="2"/>
        <end position="73"/>
    </location>
</feature>
<evidence type="ECO:0000313" key="3">
    <source>
        <dbReference type="EMBL" id="KNE21612.1"/>
    </source>
</evidence>
<sequence>MANSTLTDSSLRLEFGKGTEQGSEKQLITSKSFHNVKTTATSDQLYAIAQAVASLQKLPLLTIERKDSSKIVEA</sequence>
<accession>A0A0L0QSV7</accession>
<comment type="caution">
    <text evidence="3">The sequence shown here is derived from an EMBL/GenBank/DDBJ whole genome shotgun (WGS) entry which is preliminary data.</text>
</comment>
<protein>
    <recommendedName>
        <fullName evidence="2">DUF1659 domain-containing protein</fullName>
    </recommendedName>
</protein>